<dbReference type="Gene3D" id="3.80.10.10">
    <property type="entry name" value="Ribonuclease Inhibitor"/>
    <property type="match status" value="1"/>
</dbReference>
<dbReference type="InterPro" id="IPR032675">
    <property type="entry name" value="LRR_dom_sf"/>
</dbReference>
<proteinExistence type="predicted"/>
<evidence type="ECO:0000313" key="2">
    <source>
        <dbReference type="EMBL" id="RCV36572.1"/>
    </source>
</evidence>
<dbReference type="PANTHER" id="PTHR34145">
    <property type="entry name" value="OS02G0105600 PROTEIN"/>
    <property type="match status" value="1"/>
</dbReference>
<sequence length="343" mass="39207">MHKASEEQPRVKKLLVQHIETVHHSQAVEDVLHSLLLAGCSFRPTAEFSRLRSLNKLYLHAVDITGDELGCLLCNSFALKRLEIRYCDGIICLKVPFMLQRLRYLEVFGCGQLKMIDSKAPNISSFSYEGDHIQLSLGETLQMKKLDIFFHGAVHYARMINTPMLNSKYLHLKKLNIVLSATTFPPTYDYFSLVSFFDACPSLETLVLNVSQRKMEHISIFTDPLDLRKMPGQQHHKMKRVKILEFTSAKSLVELTCHIVESITSLERLTLEAHQSSFKCYVPTHNCSKCSPLPIDVLMEAQRALRVVQRAVLAIRTYVEPKVPSMVKLRVVEPCRRCHAVEL</sequence>
<dbReference type="PANTHER" id="PTHR34145:SF7">
    <property type="entry name" value="F-BOX_LRR-REPEAT PROTEIN"/>
    <property type="match status" value="1"/>
</dbReference>
<gene>
    <name evidence="2" type="ORF">SETIT_7G328800v2</name>
</gene>
<dbReference type="EMBL" id="CM003534">
    <property type="protein sequence ID" value="RCV36572.1"/>
    <property type="molecule type" value="Genomic_DNA"/>
</dbReference>
<reference evidence="2" key="1">
    <citation type="journal article" date="2012" name="Nat. Biotechnol.">
        <title>Reference genome sequence of the model plant Setaria.</title>
        <authorList>
            <person name="Bennetzen J.L."/>
            <person name="Schmutz J."/>
            <person name="Wang H."/>
            <person name="Percifield R."/>
            <person name="Hawkins J."/>
            <person name="Pontaroli A.C."/>
            <person name="Estep M."/>
            <person name="Feng L."/>
            <person name="Vaughn J.N."/>
            <person name="Grimwood J."/>
            <person name="Jenkins J."/>
            <person name="Barry K."/>
            <person name="Lindquist E."/>
            <person name="Hellsten U."/>
            <person name="Deshpande S."/>
            <person name="Wang X."/>
            <person name="Wu X."/>
            <person name="Mitros T."/>
            <person name="Triplett J."/>
            <person name="Yang X."/>
            <person name="Ye C.Y."/>
            <person name="Mauro-Herrera M."/>
            <person name="Wang L."/>
            <person name="Li P."/>
            <person name="Sharma M."/>
            <person name="Sharma R."/>
            <person name="Ronald P.C."/>
            <person name="Panaud O."/>
            <person name="Kellogg E.A."/>
            <person name="Brutnell T.P."/>
            <person name="Doust A.N."/>
            <person name="Tuskan G.A."/>
            <person name="Rokhsar D."/>
            <person name="Devos K.M."/>
        </authorList>
    </citation>
    <scope>NUCLEOTIDE SEQUENCE [LARGE SCALE GENOMIC DNA]</scope>
    <source>
        <strain evidence="2">Yugu1</strain>
    </source>
</reference>
<dbReference type="Pfam" id="PF23622">
    <property type="entry name" value="LRR_At1g61320_AtMIF1"/>
    <property type="match status" value="2"/>
</dbReference>
<feature type="domain" description="At1g61320/AtMIF1 LRR" evidence="1">
    <location>
        <begin position="159"/>
        <end position="335"/>
    </location>
</feature>
<accession>A0A368S2A8</accession>
<dbReference type="OrthoDB" id="600819at2759"/>
<protein>
    <recommendedName>
        <fullName evidence="1">At1g61320/AtMIF1 LRR domain-containing protein</fullName>
    </recommendedName>
</protein>
<dbReference type="STRING" id="4555.A0A368S2A8"/>
<dbReference type="InterPro" id="IPR053772">
    <property type="entry name" value="At1g61320/At1g61330-like"/>
</dbReference>
<evidence type="ECO:0000259" key="1">
    <source>
        <dbReference type="Pfam" id="PF23622"/>
    </source>
</evidence>
<name>A0A368S2A8_SETIT</name>
<organism evidence="2">
    <name type="scientific">Setaria italica</name>
    <name type="common">Foxtail millet</name>
    <name type="synonym">Panicum italicum</name>
    <dbReference type="NCBI Taxonomy" id="4555"/>
    <lineage>
        <taxon>Eukaryota</taxon>
        <taxon>Viridiplantae</taxon>
        <taxon>Streptophyta</taxon>
        <taxon>Embryophyta</taxon>
        <taxon>Tracheophyta</taxon>
        <taxon>Spermatophyta</taxon>
        <taxon>Magnoliopsida</taxon>
        <taxon>Liliopsida</taxon>
        <taxon>Poales</taxon>
        <taxon>Poaceae</taxon>
        <taxon>PACMAD clade</taxon>
        <taxon>Panicoideae</taxon>
        <taxon>Panicodae</taxon>
        <taxon>Paniceae</taxon>
        <taxon>Cenchrinae</taxon>
        <taxon>Setaria</taxon>
    </lineage>
</organism>
<dbReference type="InterPro" id="IPR055357">
    <property type="entry name" value="LRR_At1g61320_AtMIF1"/>
</dbReference>
<dbReference type="AlphaFoldDB" id="A0A368S2A8"/>
<reference evidence="2" key="2">
    <citation type="submission" date="2015-07" db="EMBL/GenBank/DDBJ databases">
        <authorList>
            <person name="Noorani M."/>
        </authorList>
    </citation>
    <scope>NUCLEOTIDE SEQUENCE</scope>
    <source>
        <strain evidence="2">Yugu1</strain>
    </source>
</reference>
<feature type="domain" description="At1g61320/AtMIF1 LRR" evidence="1">
    <location>
        <begin position="27"/>
        <end position="158"/>
    </location>
</feature>
<dbReference type="SUPFAM" id="SSF52058">
    <property type="entry name" value="L domain-like"/>
    <property type="match status" value="1"/>
</dbReference>